<dbReference type="Pfam" id="PF08227">
    <property type="entry name" value="DASH_Hsk3"/>
    <property type="match status" value="1"/>
</dbReference>
<evidence type="ECO:0000313" key="2">
    <source>
        <dbReference type="EMBL" id="KAF4459134.1"/>
    </source>
</evidence>
<dbReference type="EMBL" id="JAADYS010002245">
    <property type="protein sequence ID" value="KAF4459134.1"/>
    <property type="molecule type" value="Genomic_DNA"/>
</dbReference>
<dbReference type="PANTHER" id="PTHR28289:SF1">
    <property type="entry name" value="DASH COMPLEX SUBUNIT HSK3"/>
    <property type="match status" value="1"/>
</dbReference>
<organism evidence="2 3">
    <name type="scientific">Fusarium albosuccineum</name>
    <dbReference type="NCBI Taxonomy" id="1237068"/>
    <lineage>
        <taxon>Eukaryota</taxon>
        <taxon>Fungi</taxon>
        <taxon>Dikarya</taxon>
        <taxon>Ascomycota</taxon>
        <taxon>Pezizomycotina</taxon>
        <taxon>Sordariomycetes</taxon>
        <taxon>Hypocreomycetidae</taxon>
        <taxon>Hypocreales</taxon>
        <taxon>Nectriaceae</taxon>
        <taxon>Fusarium</taxon>
        <taxon>Fusarium decemcellulare species complex</taxon>
    </lineage>
</organism>
<dbReference type="InterPro" id="IPR013183">
    <property type="entry name" value="Hsk3-like"/>
</dbReference>
<dbReference type="AlphaFoldDB" id="A0A8H4P1I6"/>
<sequence>MATRNVSGSQVRQSMATSGNAVKSRQLGQKFNDYSDDMLDLNTDESTKQAQLNSQLAQLSANLSDTENLLRMTSVQAEAMRGLGSWHGGLFMAASKVLGEESVKEAGQPGKFYYDGRFGIMITITRSIEVSNRLSYNPGVFVNRISPHRVEGFDPYAARLYPKLQSGQVAAAHFKGGVDEVFQCPIQQAGSTDFVYQVGNCPFSNGLFSAHGSETAPDVGS</sequence>
<dbReference type="InterPro" id="IPR042332">
    <property type="entry name" value="Hsk3"/>
</dbReference>
<dbReference type="GO" id="GO:0051010">
    <property type="term" value="F:microtubule plus-end binding"/>
    <property type="evidence" value="ECO:0007669"/>
    <property type="project" value="TreeGrafter"/>
</dbReference>
<feature type="region of interest" description="Disordered" evidence="1">
    <location>
        <begin position="1"/>
        <end position="22"/>
    </location>
</feature>
<reference evidence="2 3" key="1">
    <citation type="submission" date="2020-01" db="EMBL/GenBank/DDBJ databases">
        <title>Identification and distribution of gene clusters putatively required for synthesis of sphingolipid metabolism inhibitors in phylogenetically diverse species of the filamentous fungus Fusarium.</title>
        <authorList>
            <person name="Kim H.-S."/>
            <person name="Busman M."/>
            <person name="Brown D.W."/>
            <person name="Divon H."/>
            <person name="Uhlig S."/>
            <person name="Proctor R.H."/>
        </authorList>
    </citation>
    <scope>NUCLEOTIDE SEQUENCE [LARGE SCALE GENOMIC DNA]</scope>
    <source>
        <strain evidence="2 3">NRRL 20459</strain>
    </source>
</reference>
<name>A0A8H4P1I6_9HYPO</name>
<evidence type="ECO:0000313" key="3">
    <source>
        <dbReference type="Proteomes" id="UP000554235"/>
    </source>
</evidence>
<accession>A0A8H4P1I6</accession>
<dbReference type="GO" id="GO:0008608">
    <property type="term" value="P:attachment of spindle microtubules to kinetochore"/>
    <property type="evidence" value="ECO:0007669"/>
    <property type="project" value="InterPro"/>
</dbReference>
<dbReference type="PANTHER" id="PTHR28289">
    <property type="entry name" value="DASH COMPLEX SUBUNIT HSK3"/>
    <property type="match status" value="1"/>
</dbReference>
<dbReference type="OrthoDB" id="3358869at2759"/>
<dbReference type="Proteomes" id="UP000554235">
    <property type="component" value="Unassembled WGS sequence"/>
</dbReference>
<protein>
    <submittedName>
        <fullName evidence="2">2-dehydropantoate 2-reductase</fullName>
    </submittedName>
</protein>
<keyword evidence="3" id="KW-1185">Reference proteome</keyword>
<evidence type="ECO:0000256" key="1">
    <source>
        <dbReference type="SAM" id="MobiDB-lite"/>
    </source>
</evidence>
<proteinExistence type="predicted"/>
<comment type="caution">
    <text evidence="2">The sequence shown here is derived from an EMBL/GenBank/DDBJ whole genome shotgun (WGS) entry which is preliminary data.</text>
</comment>
<dbReference type="GO" id="GO:0042729">
    <property type="term" value="C:DASH complex"/>
    <property type="evidence" value="ECO:0007669"/>
    <property type="project" value="TreeGrafter"/>
</dbReference>
<gene>
    <name evidence="2" type="ORF">FALBO_14115</name>
</gene>